<dbReference type="InterPro" id="IPR041063">
    <property type="entry name" value="Glyco_H_20C_C"/>
</dbReference>
<dbReference type="Gene3D" id="1.20.120.670">
    <property type="entry name" value="N-acetyl-b-d-glucoasminidase"/>
    <property type="match status" value="1"/>
</dbReference>
<dbReference type="Pfam" id="PF18088">
    <property type="entry name" value="Glyco_H_20C_C"/>
    <property type="match status" value="1"/>
</dbReference>
<dbReference type="SUPFAM" id="SSF51445">
    <property type="entry name" value="(Trans)glycosidases"/>
    <property type="match status" value="1"/>
</dbReference>
<dbReference type="RefSeq" id="WP_056950205.1">
    <property type="nucleotide sequence ID" value="NZ_AZDJ01000003.1"/>
</dbReference>
<dbReference type="OrthoDB" id="383771at2"/>
<dbReference type="Proteomes" id="UP000051804">
    <property type="component" value="Unassembled WGS sequence"/>
</dbReference>
<proteinExistence type="predicted"/>
<sequence>MAVEWQGIPAKYQFAVQQLANQHGEQAVTATVTVTEGPAGLTLKRAGDTGTIAYHTPADLMRGVTLWLGHAQHETAFSVAEQTSFDSVAVMLDVARNGVPTVTNLKAFIERTASLGYTEVWLYLEDVFEVPGEPYFGLGRGRFSQAQLHDLAVYADRFGVTLVPAIQTLAHLQNLLRWQAFDNVKDADDVLYAGKTETRAFLKRMLTAASAPFLTKKIHIGMDEAYNLGRGKRLDDGYVDQQQLIQDHLKMVVELTQELGLTPYMWSDMWFTIASPTHTMYDESVHFTPEFVASLPHVGQVFWDYYHDEPEIYKVRLKQHKELKQSLVWAGGVWTWAGLAPDQSKMLASIKAGMTGAKAEGIKEVVATMWFDDGAETPLSASWLGLQDFIEYQYHDTVSPTELADAFSLMQGEDAASYLLLDDFDNLRPGTVNTDADNPSKLVLYEDLLLQRYRQNLAPEHLAEHYEALATKLTQVTVSANSAQTFKFYQQLARTLAAKVKALDALAALMPQARANTGVAVAALTTLKAELQRLITEFRALWHAERRGEGYEVLDIRLGGLVARVDTVLWRLDRFAAGADELAELFEVKLPMDKWTNGPVGHGLYKQIVSPSDVLH</sequence>
<name>A0A0R1JZJ2_9LACO</name>
<dbReference type="AlphaFoldDB" id="A0A0R1JZJ2"/>
<dbReference type="PATRIC" id="fig|1291734.4.peg.1871"/>
<dbReference type="EMBL" id="AZDJ01000003">
    <property type="protein sequence ID" value="KRK73988.1"/>
    <property type="molecule type" value="Genomic_DNA"/>
</dbReference>
<dbReference type="PANTHER" id="PTHR21040:SF8">
    <property type="entry name" value="BCDNA.GH04120"/>
    <property type="match status" value="1"/>
</dbReference>
<accession>A0A0R1JZJ2</accession>
<reference evidence="2 3" key="1">
    <citation type="journal article" date="2015" name="Genome Announc.">
        <title>Expanding the biotechnology potential of lactobacilli through comparative genomics of 213 strains and associated genera.</title>
        <authorList>
            <person name="Sun Z."/>
            <person name="Harris H.M."/>
            <person name="McCann A."/>
            <person name="Guo C."/>
            <person name="Argimon S."/>
            <person name="Zhang W."/>
            <person name="Yang X."/>
            <person name="Jeffery I.B."/>
            <person name="Cooney J.C."/>
            <person name="Kagawa T.F."/>
            <person name="Liu W."/>
            <person name="Song Y."/>
            <person name="Salvetti E."/>
            <person name="Wrobel A."/>
            <person name="Rasinkangas P."/>
            <person name="Parkhill J."/>
            <person name="Rea M.C."/>
            <person name="O'Sullivan O."/>
            <person name="Ritari J."/>
            <person name="Douillard F.P."/>
            <person name="Paul Ross R."/>
            <person name="Yang R."/>
            <person name="Briner A.E."/>
            <person name="Felis G.E."/>
            <person name="de Vos W.M."/>
            <person name="Barrangou R."/>
            <person name="Klaenhammer T.R."/>
            <person name="Caufield P.W."/>
            <person name="Cui Y."/>
            <person name="Zhang H."/>
            <person name="O'Toole P.W."/>
        </authorList>
    </citation>
    <scope>NUCLEOTIDE SEQUENCE [LARGE SCALE GENOMIC DNA]</scope>
    <source>
        <strain evidence="2 3">JCM 17158</strain>
    </source>
</reference>
<dbReference type="InterPro" id="IPR038901">
    <property type="entry name" value="HEXDC-like"/>
</dbReference>
<protein>
    <recommendedName>
        <fullName evidence="1">Glycoside Hydrolase 20C C-terminal domain-containing protein</fullName>
    </recommendedName>
</protein>
<evidence type="ECO:0000313" key="2">
    <source>
        <dbReference type="EMBL" id="KRK73988.1"/>
    </source>
</evidence>
<dbReference type="GO" id="GO:0015929">
    <property type="term" value="F:hexosaminidase activity"/>
    <property type="evidence" value="ECO:0007669"/>
    <property type="project" value="InterPro"/>
</dbReference>
<organism evidence="2 3">
    <name type="scientific">Lacticaseibacillus nasuensis JCM 17158</name>
    <dbReference type="NCBI Taxonomy" id="1291734"/>
    <lineage>
        <taxon>Bacteria</taxon>
        <taxon>Bacillati</taxon>
        <taxon>Bacillota</taxon>
        <taxon>Bacilli</taxon>
        <taxon>Lactobacillales</taxon>
        <taxon>Lactobacillaceae</taxon>
        <taxon>Lacticaseibacillus</taxon>
    </lineage>
</organism>
<evidence type="ECO:0000313" key="3">
    <source>
        <dbReference type="Proteomes" id="UP000051804"/>
    </source>
</evidence>
<feature type="domain" description="Glycoside Hydrolase 20C C-terminal" evidence="1">
    <location>
        <begin position="417"/>
        <end position="594"/>
    </location>
</feature>
<dbReference type="Gene3D" id="3.20.20.80">
    <property type="entry name" value="Glycosidases"/>
    <property type="match status" value="1"/>
</dbReference>
<comment type="caution">
    <text evidence="2">The sequence shown here is derived from an EMBL/GenBank/DDBJ whole genome shotgun (WGS) entry which is preliminary data.</text>
</comment>
<dbReference type="CDD" id="cd06565">
    <property type="entry name" value="GH20_GcnA-like"/>
    <property type="match status" value="1"/>
</dbReference>
<dbReference type="STRING" id="1291734.FD02_GL001822"/>
<dbReference type="PANTHER" id="PTHR21040">
    <property type="entry name" value="BCDNA.GH04120"/>
    <property type="match status" value="1"/>
</dbReference>
<evidence type="ECO:0000259" key="1">
    <source>
        <dbReference type="Pfam" id="PF18088"/>
    </source>
</evidence>
<gene>
    <name evidence="2" type="ORF">FD02_GL001822</name>
</gene>
<dbReference type="InterPro" id="IPR017853">
    <property type="entry name" value="GH"/>
</dbReference>
<keyword evidence="3" id="KW-1185">Reference proteome</keyword>